<reference evidence="1" key="1">
    <citation type="submission" date="2014-11" db="EMBL/GenBank/DDBJ databases">
        <authorList>
            <person name="Amaro Gonzalez C."/>
        </authorList>
    </citation>
    <scope>NUCLEOTIDE SEQUENCE</scope>
</reference>
<proteinExistence type="predicted"/>
<sequence length="36" mass="4264">MDLRSVILMQILNTPGLLIRFDDVLVFQFEFSCKFN</sequence>
<dbReference type="AlphaFoldDB" id="A0A0E9SU71"/>
<reference evidence="1" key="2">
    <citation type="journal article" date="2015" name="Fish Shellfish Immunol.">
        <title>Early steps in the European eel (Anguilla anguilla)-Vibrio vulnificus interaction in the gills: Role of the RtxA13 toxin.</title>
        <authorList>
            <person name="Callol A."/>
            <person name="Pajuelo D."/>
            <person name="Ebbesson L."/>
            <person name="Teles M."/>
            <person name="MacKenzie S."/>
            <person name="Amaro C."/>
        </authorList>
    </citation>
    <scope>NUCLEOTIDE SEQUENCE</scope>
</reference>
<dbReference type="EMBL" id="GBXM01064479">
    <property type="protein sequence ID" value="JAH44098.1"/>
    <property type="molecule type" value="Transcribed_RNA"/>
</dbReference>
<name>A0A0E9SU71_ANGAN</name>
<protein>
    <submittedName>
        <fullName evidence="1">Uncharacterized protein</fullName>
    </submittedName>
</protein>
<accession>A0A0E9SU71</accession>
<evidence type="ECO:0000313" key="1">
    <source>
        <dbReference type="EMBL" id="JAH44098.1"/>
    </source>
</evidence>
<organism evidence="1">
    <name type="scientific">Anguilla anguilla</name>
    <name type="common">European freshwater eel</name>
    <name type="synonym">Muraena anguilla</name>
    <dbReference type="NCBI Taxonomy" id="7936"/>
    <lineage>
        <taxon>Eukaryota</taxon>
        <taxon>Metazoa</taxon>
        <taxon>Chordata</taxon>
        <taxon>Craniata</taxon>
        <taxon>Vertebrata</taxon>
        <taxon>Euteleostomi</taxon>
        <taxon>Actinopterygii</taxon>
        <taxon>Neopterygii</taxon>
        <taxon>Teleostei</taxon>
        <taxon>Anguilliformes</taxon>
        <taxon>Anguillidae</taxon>
        <taxon>Anguilla</taxon>
    </lineage>
</organism>